<dbReference type="EMBL" id="CAFBNB010000103">
    <property type="protein sequence ID" value="CAB4929955.1"/>
    <property type="molecule type" value="Genomic_DNA"/>
</dbReference>
<evidence type="ECO:0000313" key="2">
    <source>
        <dbReference type="EMBL" id="CAB4929955.1"/>
    </source>
</evidence>
<sequence>MEITSGIWRENASAGTQSLYQGGGLGKALNSGMPGVGSWYNYVIGATNSAGDFIGTMDAAYRATGESLTSFITDESVSTAFFNFFLINTFNNSSKITDTSGLKNQDLMLGLPMASFGSSRVALGMEAFGEYAEEVVARGIVESFLFPQFHRDPSGRQDPPAVLVNRRVEDSWKEFLESSGLNERNPANDVCDAINPPDVRGRCESLAAGVINKATAGIGTKGASPQDIASKVLARYVAEQTEFLERDRVELHVATRSWARAIEPRLLRLVADRSARLGLSVTADLIAKLRSECEFGAFQIRGEAQGFRNQLDQLAGDLRADLGRGGLSSLQPGHQNIKTAQSHLAEFSGVAAAAQRYEVAADLIDDIAHNLLAPLEQCLRESRSTLLERADADKTSDGRPNPWHAYPTRGIQPPQRFQAGPTDFLLIAPNDYPAKLEQRGRESVGAGASDQWFERICDRAAIGTPIDERGNEFGPGGSFRPTTLFERIPGWMPQDAALRWEEGLSAQRGRYLMPCEPDLYAKRARVALEDSETALGKFIGETLQRYLETGDASEQAKRQQVFVDKLKQAFSKSAPLAKINHTLASLLHRGIDSSATHKTVSTIPVLAGTPLYSAIENALGGHWDADRSPGWFGVTTASQVDVFQASGSAMHSMVFASLMDPIHVRWQEIKSTPDGRQAFWELRRSRPLQEAIPMADGKQRAFIRGWIVSGWLGLRRNEDARNGWGQKIEVWDQAGVGSSKWIGFPYPLLGFAAEGRQMLPTVLKSLGLAMVEANATTKLDPLRPYNVLVELGEDCESIIRDWLVSGRTSGGAPTPIALSAGTPDQQPEQRREIVLNGLEGAMRGYREHWDAVEGSREPFVRDPSWELREITISEYERVLTLVKDLELNAVQY</sequence>
<proteinExistence type="predicted"/>
<gene>
    <name evidence="2" type="ORF">UFOPK3720_00666</name>
</gene>
<accession>A0A6J7IGR9</accession>
<feature type="region of interest" description="Disordered" evidence="1">
    <location>
        <begin position="390"/>
        <end position="415"/>
    </location>
</feature>
<organism evidence="2">
    <name type="scientific">freshwater metagenome</name>
    <dbReference type="NCBI Taxonomy" id="449393"/>
    <lineage>
        <taxon>unclassified sequences</taxon>
        <taxon>metagenomes</taxon>
        <taxon>ecological metagenomes</taxon>
    </lineage>
</organism>
<name>A0A6J7IGR9_9ZZZZ</name>
<evidence type="ECO:0000256" key="1">
    <source>
        <dbReference type="SAM" id="MobiDB-lite"/>
    </source>
</evidence>
<dbReference type="AlphaFoldDB" id="A0A6J7IGR9"/>
<reference evidence="2" key="1">
    <citation type="submission" date="2020-05" db="EMBL/GenBank/DDBJ databases">
        <authorList>
            <person name="Chiriac C."/>
            <person name="Salcher M."/>
            <person name="Ghai R."/>
            <person name="Kavagutti S V."/>
        </authorList>
    </citation>
    <scope>NUCLEOTIDE SEQUENCE</scope>
</reference>
<protein>
    <submittedName>
        <fullName evidence="2">Unannotated protein</fullName>
    </submittedName>
</protein>